<dbReference type="Gene3D" id="3.40.50.1820">
    <property type="entry name" value="alpha/beta hydrolase"/>
    <property type="match status" value="1"/>
</dbReference>
<dbReference type="PROSITE" id="PS50075">
    <property type="entry name" value="CARRIER"/>
    <property type="match status" value="2"/>
</dbReference>
<dbReference type="SUPFAM" id="SSF53335">
    <property type="entry name" value="S-adenosyl-L-methionine-dependent methyltransferases"/>
    <property type="match status" value="1"/>
</dbReference>
<dbReference type="Proteomes" id="UP000250434">
    <property type="component" value="Chromosome"/>
</dbReference>
<dbReference type="EMBL" id="CP015163">
    <property type="protein sequence ID" value="AXB47649.1"/>
    <property type="molecule type" value="Genomic_DNA"/>
</dbReference>
<dbReference type="OrthoDB" id="2472181at2"/>
<dbReference type="FunFam" id="2.30.38.10:FF:000001">
    <property type="entry name" value="Non-ribosomal peptide synthetase PvdI"/>
    <property type="match status" value="1"/>
</dbReference>
<dbReference type="Pfam" id="PF00668">
    <property type="entry name" value="Condensation"/>
    <property type="match status" value="3"/>
</dbReference>
<dbReference type="InterPro" id="IPR029058">
    <property type="entry name" value="AB_hydrolase_fold"/>
</dbReference>
<dbReference type="CDD" id="cd19543">
    <property type="entry name" value="DCL_NRPS"/>
    <property type="match status" value="2"/>
</dbReference>
<dbReference type="Gene3D" id="3.30.300.30">
    <property type="match status" value="3"/>
</dbReference>
<dbReference type="InterPro" id="IPR010071">
    <property type="entry name" value="AA_adenyl_dom"/>
</dbReference>
<dbReference type="Pfam" id="PF00501">
    <property type="entry name" value="AMP-binding"/>
    <property type="match status" value="2"/>
</dbReference>
<dbReference type="RefSeq" id="WP_113696705.1">
    <property type="nucleotide sequence ID" value="NZ_CP015163.1"/>
</dbReference>
<dbReference type="SUPFAM" id="SSF56801">
    <property type="entry name" value="Acetyl-CoA synthetase-like"/>
    <property type="match status" value="2"/>
</dbReference>
<dbReference type="NCBIfam" id="TIGR01733">
    <property type="entry name" value="AA-adenyl-dom"/>
    <property type="match status" value="2"/>
</dbReference>
<dbReference type="Gene3D" id="2.30.38.10">
    <property type="entry name" value="Luciferase, Domain 3"/>
    <property type="match status" value="2"/>
</dbReference>
<dbReference type="GO" id="GO:0009403">
    <property type="term" value="P:toxin biosynthetic process"/>
    <property type="evidence" value="ECO:0007669"/>
    <property type="project" value="UniProtKB-ARBA"/>
</dbReference>
<dbReference type="InterPro" id="IPR045851">
    <property type="entry name" value="AMP-bd_C_sf"/>
</dbReference>
<organism evidence="8 9">
    <name type="scientific">Amycolatopsis albispora</name>
    <dbReference type="NCBI Taxonomy" id="1804986"/>
    <lineage>
        <taxon>Bacteria</taxon>
        <taxon>Bacillati</taxon>
        <taxon>Actinomycetota</taxon>
        <taxon>Actinomycetes</taxon>
        <taxon>Pseudonocardiales</taxon>
        <taxon>Pseudonocardiaceae</taxon>
        <taxon>Amycolatopsis</taxon>
    </lineage>
</organism>
<dbReference type="Pfam" id="PF13193">
    <property type="entry name" value="AMP-binding_C"/>
    <property type="match status" value="1"/>
</dbReference>
<dbReference type="InterPro" id="IPR020845">
    <property type="entry name" value="AMP-binding_CS"/>
</dbReference>
<dbReference type="GO" id="GO:0031177">
    <property type="term" value="F:phosphopantetheine binding"/>
    <property type="evidence" value="ECO:0007669"/>
    <property type="project" value="InterPro"/>
</dbReference>
<dbReference type="InterPro" id="IPR010060">
    <property type="entry name" value="NRPS_synth"/>
</dbReference>
<dbReference type="PANTHER" id="PTHR45527">
    <property type="entry name" value="NONRIBOSOMAL PEPTIDE SYNTHETASE"/>
    <property type="match status" value="1"/>
</dbReference>
<protein>
    <recommendedName>
        <fullName evidence="7">Carrier domain-containing protein</fullName>
    </recommendedName>
</protein>
<dbReference type="Gene3D" id="3.40.50.980">
    <property type="match status" value="4"/>
</dbReference>
<dbReference type="FunFam" id="3.40.50.980:FF:000002">
    <property type="entry name" value="Enterobactin synthetase component F"/>
    <property type="match status" value="2"/>
</dbReference>
<dbReference type="SUPFAM" id="SSF47336">
    <property type="entry name" value="ACP-like"/>
    <property type="match status" value="2"/>
</dbReference>
<keyword evidence="5" id="KW-0677">Repeat</keyword>
<dbReference type="KEGG" id="aab:A4R43_38635"/>
<dbReference type="InterPro" id="IPR001031">
    <property type="entry name" value="Thioesterase"/>
</dbReference>
<proteinExistence type="inferred from homology"/>
<dbReference type="Gene3D" id="1.10.1200.10">
    <property type="entry name" value="ACP-like"/>
    <property type="match status" value="2"/>
</dbReference>
<dbReference type="InterPro" id="IPR020806">
    <property type="entry name" value="PKS_PP-bd"/>
</dbReference>
<dbReference type="SMART" id="SM00823">
    <property type="entry name" value="PKS_PP"/>
    <property type="match status" value="2"/>
</dbReference>
<dbReference type="Pfam" id="PF00550">
    <property type="entry name" value="PP-binding"/>
    <property type="match status" value="2"/>
</dbReference>
<evidence type="ECO:0000313" key="9">
    <source>
        <dbReference type="Proteomes" id="UP000250434"/>
    </source>
</evidence>
<evidence type="ECO:0000259" key="7">
    <source>
        <dbReference type="PROSITE" id="PS50075"/>
    </source>
</evidence>
<dbReference type="Gene3D" id="3.30.559.10">
    <property type="entry name" value="Chloramphenicol acetyltransferase-like domain"/>
    <property type="match status" value="3"/>
</dbReference>
<dbReference type="SUPFAM" id="SSF52777">
    <property type="entry name" value="CoA-dependent acyltransferases"/>
    <property type="match status" value="6"/>
</dbReference>
<evidence type="ECO:0000256" key="2">
    <source>
        <dbReference type="ARBA" id="ARBA00006432"/>
    </source>
</evidence>
<dbReference type="InterPro" id="IPR023213">
    <property type="entry name" value="CAT-like_dom_sf"/>
</dbReference>
<dbReference type="InterPro" id="IPR036736">
    <property type="entry name" value="ACP-like_sf"/>
</dbReference>
<comment type="cofactor">
    <cofactor evidence="1">
        <name>pantetheine 4'-phosphate</name>
        <dbReference type="ChEBI" id="CHEBI:47942"/>
    </cofactor>
</comment>
<dbReference type="PROSITE" id="PS00012">
    <property type="entry name" value="PHOSPHOPANTETHEINE"/>
    <property type="match status" value="2"/>
</dbReference>
<gene>
    <name evidence="8" type="ORF">A4R43_38635</name>
</gene>
<dbReference type="CDD" id="cd02440">
    <property type="entry name" value="AdoMet_MTases"/>
    <property type="match status" value="1"/>
</dbReference>
<name>A0A344LHX5_9PSEU</name>
<dbReference type="GO" id="GO:0005737">
    <property type="term" value="C:cytoplasm"/>
    <property type="evidence" value="ECO:0007669"/>
    <property type="project" value="TreeGrafter"/>
</dbReference>
<dbReference type="NCBIfam" id="NF003417">
    <property type="entry name" value="PRK04813.1"/>
    <property type="match status" value="3"/>
</dbReference>
<dbReference type="GO" id="GO:0017000">
    <property type="term" value="P:antibiotic biosynthetic process"/>
    <property type="evidence" value="ECO:0007669"/>
    <property type="project" value="UniProtKB-KW"/>
</dbReference>
<dbReference type="InterPro" id="IPR029063">
    <property type="entry name" value="SAM-dependent_MTases_sf"/>
</dbReference>
<dbReference type="FunFam" id="3.40.50.980:FF:000001">
    <property type="entry name" value="Non-ribosomal peptide synthetase"/>
    <property type="match status" value="2"/>
</dbReference>
<keyword evidence="3" id="KW-0596">Phosphopantetheine</keyword>
<dbReference type="InterPro" id="IPR013217">
    <property type="entry name" value="Methyltransf_12"/>
</dbReference>
<evidence type="ECO:0000313" key="8">
    <source>
        <dbReference type="EMBL" id="AXB47649.1"/>
    </source>
</evidence>
<dbReference type="FunFam" id="3.40.50.12780:FF:000012">
    <property type="entry name" value="Non-ribosomal peptide synthetase"/>
    <property type="match status" value="2"/>
</dbReference>
<dbReference type="FunFam" id="1.10.1200.10:FF:000005">
    <property type="entry name" value="Nonribosomal peptide synthetase 1"/>
    <property type="match status" value="1"/>
</dbReference>
<dbReference type="SUPFAM" id="SSF53474">
    <property type="entry name" value="alpha/beta-Hydrolases"/>
    <property type="match status" value="1"/>
</dbReference>
<dbReference type="Gene3D" id="3.40.50.150">
    <property type="entry name" value="Vaccinia Virus protein VP39"/>
    <property type="match status" value="1"/>
</dbReference>
<reference evidence="8 9" key="1">
    <citation type="submission" date="2016-04" db="EMBL/GenBank/DDBJ databases">
        <title>Complete genome sequence and analysis of deep-sea sediment isolate, Amycolatopsis sp. WP1.</title>
        <authorList>
            <person name="Wang H."/>
            <person name="Chen S."/>
            <person name="Wu Q."/>
        </authorList>
    </citation>
    <scope>NUCLEOTIDE SEQUENCE [LARGE SCALE GENOMIC DNA]</scope>
    <source>
        <strain evidence="8 9">WP1</strain>
    </source>
</reference>
<evidence type="ECO:0000256" key="3">
    <source>
        <dbReference type="ARBA" id="ARBA00022450"/>
    </source>
</evidence>
<dbReference type="NCBIfam" id="TIGR01720">
    <property type="entry name" value="NRPS-para261"/>
    <property type="match status" value="1"/>
</dbReference>
<comment type="similarity">
    <text evidence="2">Belongs to the ATP-dependent AMP-binding enzyme family.</text>
</comment>
<dbReference type="Pfam" id="PF08242">
    <property type="entry name" value="Methyltransf_12"/>
    <property type="match status" value="1"/>
</dbReference>
<evidence type="ECO:0000256" key="6">
    <source>
        <dbReference type="ARBA" id="ARBA00023194"/>
    </source>
</evidence>
<evidence type="ECO:0000256" key="5">
    <source>
        <dbReference type="ARBA" id="ARBA00022737"/>
    </source>
</evidence>
<dbReference type="InterPro" id="IPR025110">
    <property type="entry name" value="AMP-bd_C"/>
</dbReference>
<dbReference type="Gene3D" id="3.30.559.30">
    <property type="entry name" value="Nonribosomal peptide synthetase, condensation domain"/>
    <property type="match status" value="3"/>
</dbReference>
<feature type="domain" description="Carrier" evidence="7">
    <location>
        <begin position="961"/>
        <end position="1035"/>
    </location>
</feature>
<dbReference type="PANTHER" id="PTHR45527:SF1">
    <property type="entry name" value="FATTY ACID SYNTHASE"/>
    <property type="match status" value="1"/>
</dbReference>
<dbReference type="GO" id="GO:0043041">
    <property type="term" value="P:amino acid activation for nonribosomal peptide biosynthetic process"/>
    <property type="evidence" value="ECO:0007669"/>
    <property type="project" value="TreeGrafter"/>
</dbReference>
<sequence length="3160" mass="348621">MPRTIKDIYPLSPVQQGLLFHTLSAPDSGVYFEQFSVRLEGELDAAAFRGAWERLVHRHDVLRAAVQWEGLDTPVMVVFDRIELPWSEEDWRGLDEAEQAAKLAETLAADRVEGFDLGRAPLLRVGLFRLADNAWQVVWNYHHLLLDGWSSAAVLRELFLSYVALRAGEEPKLPPVRQYRDYIGWLQQQDLGAAERFWRELLDGVTEPTVLGIDRTADGFRGDDDYDRRELVLPAELATRLEEVARQRRLTVNTVFQAAWSLLLSRYSGSDDVVFGVTSSGRPVELPGVEQIAGMFINTLPARVRIPGDRTLAGWLPEFQRAETERRQFEFSPLAKVQEWSEVPPGATLFDSILVFENYPTDFSVLDDVRDLRVTELFGIEQTNYPLTLLIELGAQTKLKVWFDTTRIDADVAERLLGHLCTLIEELIGDPGRRVAEIGLLTEPERQQLDDWADTGVDFGAPECLHELVARQAAKTPDAIAVRCEGVELTYAELDGRANQLAHHLIERGVTADRVVGLCLHRSAELVVAMLGVLKAGGAYLPLDPDHPADRLEFMLRDTDAVLVLTQDHLRAGLPDGVPVLSMDREWHGSMAAPDRPVQPTDLAYVMYTSGSTGNPKGVMVEHAGVWNRLRWGQHHYRLDASAVVLQKTPYTFDVSVWEFFWPLMVGARLVLARPEGHKDPDYLVRLVREEGVTVLHFVPSMLRYFLAADGVSALPSVQRVFCSGEALTADLRDRFFEVFDISGAELHNLFGPTEASIEVTYWQCLPEHAGEPLVPIGRPIANVFCRILDQAGQQVPVGVPGELCLGGIAVARGYLGRADLTREKFIDDPFADGRLYRTGDLARWRADGVIEFLGRNDDQVKIRGQRVEPGEIESVILTHPAVHEAAVTVHEVEGQQQLAAYVVPAVDADEIRDWVRQRLPEYMVPAGVIVLEHLPLSSNGKLNRAALPEPVWQGGAEFVPARSSLEQRLAAIWAEVLGVERVGVLDNFFALGGDSILSIQMVSRAAQAGIHLTPAQVFREQTVARLVEVAGHGPAVLAPQEPVTGPVELGPVQRWFFDLDLPVRDQWNQGITLVADSEFDPDRVRAALERVLAHHDALRTRFTPEGAHQVGVDEILVPVVVSDDPVRAAHTGLDIEHGPLLKAAVHGTKLVLACHHLVVDAVSWRFIVEDFERAYLDRGEFPPKTTAFAQWTERLATYDVSAEEGYWRGVVESITPLPADFDGPDTQGTAVTRRISLPADATGRLAETARRMKARVDELVLTACAQGLTDWTGDAGITVDVEGHGREPLFDDIDLSRTVGWFTALRPVHLPVGTAPEVDAVRAVKQALREAPNGGIGYGLLREKFERTPDVLFNFLGQLDGVGGGEFTLALDGSEGAHAEANTRHHAVEINAGISEGALTVEVTCPGTRYEQSTVDILLAEIRGHLDALTVAAGGSAARAYLPGDFPLAGIGAAELARITATHGLIGDLYPATTMQQGLLFHTLSAPESGVYFEQFSVRLEGELDPVAFRESWQRLVDRHEALRSAVEWEGLDRPLMVVFDSIELPWSEEDWRELDEATQAERLPALLAAQREDGFELNHAPLVRVGLFRLADEAWQVVWNFHHLILDGWSSAGVLRELFEIYVPLCDGREPALPVVRQYHDYIEWLQQQDLEAAERYWRGLLAGVTEPTALGVDRPSGGERRDEDYDRREIVLPADLGARLEEVARRRRLTVNTLFQAAWSLLLSRYSGTEDVVFGVTSSGRPVDLAGAEHIAGLFINTLPARVACPGGQRLGTWLSELQQAQIDQRQFEFSPLTKVQEWSEVPAGVPLFESILVFENYPADFSVLERVSRLRVADLHSMEQTNYPLTVVVIPGPETTLKVWFDQTRIDGGAAERLLGHLRGLLEELAGDEERAVGDLGLLTAPEAELFERWAGTAVDFGEPECLHHVIARQAAATPEAVAVRCGQSQLTYAELDRRANQLAHHLIDRGVSADQVVGVVMHRSVELVVALLGVLKAGGAYVPIDPDYPAERVEFLVRDTGAKILLTQECLRDGLPGEVLALDTAELVGPDTDPGAGAPGDLAYVIYTSGSTGKPKGVMLEHRGVWNRLRWMQAEYPIDGTDVVLQKTPYTFDVSVWEFFWPLMTGARMVLAKPEGHRDPDYLTGLIRDEGVTTLHFVPSMLRYFLAAEGVSELPSIKRVFSSGEALTADLRDQFFSLLDAELHNLFGPTEASIDVTYWQCLPEHRGDPVVPIGRPIANTTCRILDQAGQQTPIGVPGELCLGGIGLARGYLGRPELTREKFIDDPFSGGRLYRTGDLARWRADGEIEFLGRNDDQVKIRGQRVEPGEIEAVLRDDNLVKHAAVVADQGVLAAFVEPDFSAVTDQSLSSAPWLRRHVDQWQSLYEQIYTEPVIEVDADFNTAGWLSSYTGQPIPTGEMLEWRDRTVDRILGLQPKRVLEIGCGTGILLTRIAPKVTSYHGTDMSATAIEYVRGRLAEHGDEHVVLEQREAVDFTGIRPGSVDVVVLNSVTQYFPDAAYLLEVIRGAMDALVPGGSMFVGDVRNLALLETLHASVQVAQAPGDVLAADVVQRVRHLARVENELLVDPGFFTTLREKVPELGRIEVSPKEGAYDNELSRFRYDVVLEKAAKPHVQVDARWLDWARGELTWDAVATMLRGGARELIALARVPNARVRRHHDRWQRLQAASGDTTVSEAVSGAESDAVDPEKLRALGRSCGYEVEISWASGYRDGAFDVILRKAGQPRADFRPPGEGELLEPANLPVRQELGAELRGRLLEKLERQLPAHLVPSALTIVDTMPMTTSGKVDRKALRAARSAHLSEKPYVAPRDAVELRLARTWEKVLDVERVGVLDDFFELGGDSLVAIRLATEVKRAFDVELTLADQLAARTVEQEAELIRGGGAAWRPLVEITAGEGTPVFCVHPAGGSVLCYGELARRLGRDRPFYGLAPLGLEEGQEADDSIGVMADRYLAEVRAVRPHGPYHLAGWSLGGVVALEMAARLEDAGDRVELVAMIDSVAPELVDGDVDDVDVIAEFFSDVPLDLDHLRSLEPDAAIEAAMAQAARVNALPSGLDASRLLRMREVHQRHIAALVSHRAARYAGDVVLFRATDTPVTQPAYGWENTVKGRLEIIGVPGNHQTVLSSPGVGRIARELGARIQD</sequence>
<dbReference type="PROSITE" id="PS00455">
    <property type="entry name" value="AMP_BINDING"/>
    <property type="match status" value="2"/>
</dbReference>
<dbReference type="InterPro" id="IPR006162">
    <property type="entry name" value="Ppantetheine_attach_site"/>
</dbReference>
<keyword evidence="9" id="KW-1185">Reference proteome</keyword>
<dbReference type="InterPro" id="IPR001242">
    <property type="entry name" value="Condensation_dom"/>
</dbReference>
<dbReference type="InterPro" id="IPR009081">
    <property type="entry name" value="PP-bd_ACP"/>
</dbReference>
<dbReference type="SMART" id="SM00824">
    <property type="entry name" value="PKS_TE"/>
    <property type="match status" value="1"/>
</dbReference>
<dbReference type="Pfam" id="PF00975">
    <property type="entry name" value="Thioesterase"/>
    <property type="match status" value="1"/>
</dbReference>
<feature type="domain" description="Carrier" evidence="7">
    <location>
        <begin position="2827"/>
        <end position="2902"/>
    </location>
</feature>
<keyword evidence="4" id="KW-0597">Phosphoprotein</keyword>
<dbReference type="CDD" id="cd17646">
    <property type="entry name" value="A_NRPS_AB3403-like"/>
    <property type="match status" value="2"/>
</dbReference>
<keyword evidence="6" id="KW-0045">Antibiotic biosynthesis</keyword>
<dbReference type="InterPro" id="IPR000873">
    <property type="entry name" value="AMP-dep_synth/lig_dom"/>
</dbReference>
<dbReference type="GO" id="GO:0008610">
    <property type="term" value="P:lipid biosynthetic process"/>
    <property type="evidence" value="ECO:0007669"/>
    <property type="project" value="UniProtKB-ARBA"/>
</dbReference>
<dbReference type="GO" id="GO:0003824">
    <property type="term" value="F:catalytic activity"/>
    <property type="evidence" value="ECO:0007669"/>
    <property type="project" value="InterPro"/>
</dbReference>
<evidence type="ECO:0000256" key="4">
    <source>
        <dbReference type="ARBA" id="ARBA00022553"/>
    </source>
</evidence>
<accession>A0A344LHX5</accession>
<evidence type="ECO:0000256" key="1">
    <source>
        <dbReference type="ARBA" id="ARBA00001957"/>
    </source>
</evidence>
<dbReference type="FunFam" id="3.30.300.30:FF:000010">
    <property type="entry name" value="Enterobactin synthetase component F"/>
    <property type="match status" value="1"/>
</dbReference>
<dbReference type="InterPro" id="IPR020802">
    <property type="entry name" value="TesA-like"/>
</dbReference>